<dbReference type="OrthoDB" id="9969517at2"/>
<gene>
    <name evidence="1" type="ORF">ETQ85_24345</name>
</gene>
<evidence type="ECO:0000313" key="2">
    <source>
        <dbReference type="Proteomes" id="UP000389128"/>
    </source>
</evidence>
<comment type="caution">
    <text evidence="1">The sequence shown here is derived from an EMBL/GenBank/DDBJ whole genome shotgun (WGS) entry which is preliminary data.</text>
</comment>
<name>A0A6C2CD17_9RHOO</name>
<dbReference type="RefSeq" id="WP_148581601.1">
    <property type="nucleotide sequence ID" value="NZ_SDKK01000041.1"/>
</dbReference>
<protein>
    <submittedName>
        <fullName evidence="1">Uncharacterized protein</fullName>
    </submittedName>
</protein>
<accession>A0A6C2CD17</accession>
<dbReference type="EMBL" id="SDKK01000041">
    <property type="protein sequence ID" value="TYC51419.1"/>
    <property type="molecule type" value="Genomic_DNA"/>
</dbReference>
<dbReference type="AlphaFoldDB" id="A0A6C2CD17"/>
<organism evidence="1 2">
    <name type="scientific">Zoogloea oleivorans</name>
    <dbReference type="NCBI Taxonomy" id="1552750"/>
    <lineage>
        <taxon>Bacteria</taxon>
        <taxon>Pseudomonadati</taxon>
        <taxon>Pseudomonadota</taxon>
        <taxon>Betaproteobacteria</taxon>
        <taxon>Rhodocyclales</taxon>
        <taxon>Zoogloeaceae</taxon>
        <taxon>Zoogloea</taxon>
    </lineage>
</organism>
<keyword evidence="2" id="KW-1185">Reference proteome</keyword>
<evidence type="ECO:0000313" key="1">
    <source>
        <dbReference type="EMBL" id="TYC51419.1"/>
    </source>
</evidence>
<reference evidence="1 2" key="1">
    <citation type="submission" date="2019-01" db="EMBL/GenBank/DDBJ databases">
        <title>Zoogloea oleivorans genome sequencing and assembly.</title>
        <authorList>
            <person name="Tancsics A."/>
            <person name="Farkas M."/>
            <person name="Kriszt B."/>
            <person name="Maroti G."/>
            <person name="Horvath B."/>
        </authorList>
    </citation>
    <scope>NUCLEOTIDE SEQUENCE [LARGE SCALE GENOMIC DNA]</scope>
    <source>
        <strain evidence="1 2">Buc</strain>
    </source>
</reference>
<sequence>MATLTEQTARTKFAAYFLHLKESMAAEGGKVSKSAEWERCIEHWIEEGDAPAEAVSWKCPRSLEAEIRKQ</sequence>
<proteinExistence type="predicted"/>
<dbReference type="Proteomes" id="UP000389128">
    <property type="component" value="Unassembled WGS sequence"/>
</dbReference>